<sequence length="178" mass="20320">MGRPRLYNTPEETKAAKAASSKRSYQRHRDEINEKRKKKYRKTKKKNTNAESPCSIKSRLGFCVERSESIASRLTKLCQPERASYLDKICATFMREKTMECIESHIGKVDKLQASIRKYEDAVISLSGIGAAYEGIKKVSQDVREVVGDLEEISCAALLGVDEVENMWNARKFSYQEK</sequence>
<evidence type="ECO:0000256" key="1">
    <source>
        <dbReference type="SAM" id="MobiDB-lite"/>
    </source>
</evidence>
<reference evidence="3" key="2">
    <citation type="submission" date="2015-01" db="EMBL/GenBank/DDBJ databases">
        <title>Evolutionary Origins and Diversification of the Mycorrhizal Mutualists.</title>
        <authorList>
            <consortium name="DOE Joint Genome Institute"/>
            <consortium name="Mycorrhizal Genomics Consortium"/>
            <person name="Kohler A."/>
            <person name="Kuo A."/>
            <person name="Nagy L.G."/>
            <person name="Floudas D."/>
            <person name="Copeland A."/>
            <person name="Barry K.W."/>
            <person name="Cichocki N."/>
            <person name="Veneault-Fourrey C."/>
            <person name="LaButti K."/>
            <person name="Lindquist E.A."/>
            <person name="Lipzen A."/>
            <person name="Lundell T."/>
            <person name="Morin E."/>
            <person name="Murat C."/>
            <person name="Riley R."/>
            <person name="Ohm R."/>
            <person name="Sun H."/>
            <person name="Tunlid A."/>
            <person name="Henrissat B."/>
            <person name="Grigoriev I.V."/>
            <person name="Hibbett D.S."/>
            <person name="Martin F."/>
        </authorList>
    </citation>
    <scope>NUCLEOTIDE SEQUENCE [LARGE SCALE GENOMIC DNA]</scope>
    <source>
        <strain evidence="3">h7</strain>
    </source>
</reference>
<evidence type="ECO:0000313" key="2">
    <source>
        <dbReference type="EMBL" id="KIM42191.1"/>
    </source>
</evidence>
<dbReference type="HOGENOM" id="CLU_101470_0_1_1"/>
<keyword evidence="3" id="KW-1185">Reference proteome</keyword>
<dbReference type="Proteomes" id="UP000053424">
    <property type="component" value="Unassembled WGS sequence"/>
</dbReference>
<gene>
    <name evidence="2" type="ORF">M413DRAFT_26993</name>
</gene>
<dbReference type="OrthoDB" id="2654423at2759"/>
<evidence type="ECO:0000313" key="3">
    <source>
        <dbReference type="Proteomes" id="UP000053424"/>
    </source>
</evidence>
<name>A0A0C3CF25_HEBCY</name>
<dbReference type="EMBL" id="KN831778">
    <property type="protein sequence ID" value="KIM42191.1"/>
    <property type="molecule type" value="Genomic_DNA"/>
</dbReference>
<feature type="region of interest" description="Disordered" evidence="1">
    <location>
        <begin position="1"/>
        <end position="52"/>
    </location>
</feature>
<proteinExistence type="predicted"/>
<feature type="compositionally biased region" description="Basic residues" evidence="1">
    <location>
        <begin position="35"/>
        <end position="47"/>
    </location>
</feature>
<organism evidence="2 3">
    <name type="scientific">Hebeloma cylindrosporum</name>
    <dbReference type="NCBI Taxonomy" id="76867"/>
    <lineage>
        <taxon>Eukaryota</taxon>
        <taxon>Fungi</taxon>
        <taxon>Dikarya</taxon>
        <taxon>Basidiomycota</taxon>
        <taxon>Agaricomycotina</taxon>
        <taxon>Agaricomycetes</taxon>
        <taxon>Agaricomycetidae</taxon>
        <taxon>Agaricales</taxon>
        <taxon>Agaricineae</taxon>
        <taxon>Hymenogastraceae</taxon>
        <taxon>Hebeloma</taxon>
    </lineage>
</organism>
<reference evidence="2 3" key="1">
    <citation type="submission" date="2014-04" db="EMBL/GenBank/DDBJ databases">
        <authorList>
            <consortium name="DOE Joint Genome Institute"/>
            <person name="Kuo A."/>
            <person name="Gay G."/>
            <person name="Dore J."/>
            <person name="Kohler A."/>
            <person name="Nagy L.G."/>
            <person name="Floudas D."/>
            <person name="Copeland A."/>
            <person name="Barry K.W."/>
            <person name="Cichocki N."/>
            <person name="Veneault-Fourrey C."/>
            <person name="LaButti K."/>
            <person name="Lindquist E.A."/>
            <person name="Lipzen A."/>
            <person name="Lundell T."/>
            <person name="Morin E."/>
            <person name="Murat C."/>
            <person name="Sun H."/>
            <person name="Tunlid A."/>
            <person name="Henrissat B."/>
            <person name="Grigoriev I.V."/>
            <person name="Hibbett D.S."/>
            <person name="Martin F."/>
            <person name="Nordberg H.P."/>
            <person name="Cantor M.N."/>
            <person name="Hua S.X."/>
        </authorList>
    </citation>
    <scope>NUCLEOTIDE SEQUENCE [LARGE SCALE GENOMIC DNA]</scope>
    <source>
        <strain evidence="3">h7</strain>
    </source>
</reference>
<dbReference type="AlphaFoldDB" id="A0A0C3CF25"/>
<accession>A0A0C3CF25</accession>
<protein>
    <submittedName>
        <fullName evidence="2">Uncharacterized protein</fullName>
    </submittedName>
</protein>